<keyword evidence="1" id="KW-0812">Transmembrane</keyword>
<feature type="transmembrane region" description="Helical" evidence="1">
    <location>
        <begin position="302"/>
        <end position="324"/>
    </location>
</feature>
<name>A0ABY4BCY6_9FLAO</name>
<feature type="transmembrane region" description="Helical" evidence="1">
    <location>
        <begin position="44"/>
        <end position="68"/>
    </location>
</feature>
<feature type="transmembrane region" description="Helical" evidence="1">
    <location>
        <begin position="277"/>
        <end position="296"/>
    </location>
</feature>
<evidence type="ECO:0000256" key="1">
    <source>
        <dbReference type="SAM" id="Phobius"/>
    </source>
</evidence>
<sequence>MKNIINFLTENFLRIIIFEIIFMISCYVLFNFTTESKFEKKETLSLLISIISIIFAILVTFIFSKLFAEKTIRIERKKEIDEYSLKITNLRNIAYHILGFHDFWKFRDANIKSAVDYHYPSLTYEEFRGYDLPGITQFTHEEWTEINEKIYSTSGQAYLALKGLTNGENNFSFYQVVNPQNYSLETIRSYTEYCNSFWYLLENSDDGIVNFNKVHNYWLEPIYESYSRITGKKNKKENLKEEIKNLMVLFTTSIFEKHYYLTKLNSDFFPSIFKHNLFNLFIFLIILLASLFVYIIDFSIFYSFFISIILVSLFVANTIDLFVLTIKSIRTELEITEIFKI</sequence>
<dbReference type="RefSeq" id="WP_243575520.1">
    <property type="nucleotide sequence ID" value="NZ_CP094529.1"/>
</dbReference>
<reference evidence="2 3" key="1">
    <citation type="submission" date="2022-03" db="EMBL/GenBank/DDBJ databases">
        <title>Chryseobacterium sp. isolated from the Andong Sikhe.</title>
        <authorList>
            <person name="Won M."/>
            <person name="Kim S.-J."/>
            <person name="Kwon S.-W."/>
        </authorList>
    </citation>
    <scope>NUCLEOTIDE SEQUENCE [LARGE SCALE GENOMIC DNA]</scope>
    <source>
        <strain evidence="2 3">ADR-1</strain>
    </source>
</reference>
<feature type="transmembrane region" description="Helical" evidence="1">
    <location>
        <begin position="12"/>
        <end position="32"/>
    </location>
</feature>
<gene>
    <name evidence="2" type="ORF">MTP08_07980</name>
</gene>
<keyword evidence="3" id="KW-1185">Reference proteome</keyword>
<keyword evidence="1" id="KW-1133">Transmembrane helix</keyword>
<proteinExistence type="predicted"/>
<accession>A0ABY4BCY6</accession>
<organism evidence="2 3">
    <name type="scientific">Chryseobacterium oryzae</name>
    <dbReference type="NCBI Taxonomy" id="2929799"/>
    <lineage>
        <taxon>Bacteria</taxon>
        <taxon>Pseudomonadati</taxon>
        <taxon>Bacteroidota</taxon>
        <taxon>Flavobacteriia</taxon>
        <taxon>Flavobacteriales</taxon>
        <taxon>Weeksellaceae</taxon>
        <taxon>Chryseobacterium group</taxon>
        <taxon>Chryseobacterium</taxon>
    </lineage>
</organism>
<dbReference type="Proteomes" id="UP000831068">
    <property type="component" value="Chromosome"/>
</dbReference>
<evidence type="ECO:0000313" key="3">
    <source>
        <dbReference type="Proteomes" id="UP000831068"/>
    </source>
</evidence>
<keyword evidence="1" id="KW-0472">Membrane</keyword>
<protein>
    <submittedName>
        <fullName evidence="2">Uncharacterized protein</fullName>
    </submittedName>
</protein>
<dbReference type="EMBL" id="CP094529">
    <property type="protein sequence ID" value="UOE37008.1"/>
    <property type="molecule type" value="Genomic_DNA"/>
</dbReference>
<evidence type="ECO:0000313" key="2">
    <source>
        <dbReference type="EMBL" id="UOE37008.1"/>
    </source>
</evidence>